<evidence type="ECO:0000313" key="1">
    <source>
        <dbReference type="EMBL" id="CAK9039818.1"/>
    </source>
</evidence>
<evidence type="ECO:0000313" key="2">
    <source>
        <dbReference type="Proteomes" id="UP001642464"/>
    </source>
</evidence>
<name>A0ABP0LLH8_9DINO</name>
<dbReference type="InterPro" id="IPR011989">
    <property type="entry name" value="ARM-like"/>
</dbReference>
<sequence>MGARHPKGEYDPLVTVEDGQAEHGGPGRSTTTRQSWIRVQLDAPKSIPSRILTANGGERSEGHSWRPLFKLFLICLLAAGSIWALCWKLEVGVLSLLKKWWLPLVIIISVGLLTIGGGMISPRFYANRSSKEALLNSIGKIQVLVKFIFPVFMFYGDFISDIGMMHRFWLQEDYAFAVMNGLAILAGSISSVVLGVHDFSEDSLLLTVMIFLQLTPLAVVVQSIGLFCAAIDGSGTDPRHKSLDGYLRDQVSSLLARATAGEAFTEALLSIFVQTYAILRQDISWTPLTITSILFSIGSIVKSFSNLDKRGHVSREIKGQGIVVGLAEMLSPPFLLTVAYRLAEVSSQILFFPLFQLIVDDAQIFGLRYSGVLLWAVDCLVQAALVWRCTCTWKKLVYAVPNTIGTFEPMLLVGKDGGAVLSTPAALHVVSHLVELVLATVFVRIFYTERLDVVVEQQSRILWYLAACNGVRYVLFWVLRTFCAHKANCSTVFPLEMILSEDAISMADEADKRVPVEVAALATFSLKGTNHQKIFKMLESGEHGHGYIAGNVCHLISRASQGKRPQEKEKLVHEGAGRAVLLAMDAYLYEEDDCPVLRGSCRAVYNLASGSVNNKIFFSQDGPSMLLKCMQKKDKALRKYACFALEVLASNDSIRGKLANDLLSDDLVEAVLSNLSEGRNRKDALLQTAACGLIAKLAAHDQLRQRFLNRNPPCTEEVLTSMREHPNDADVQRNACFALRCLVPCCDRDRSAHNQLLSMGVRDQIRQAMDHHASQPSFQYEAWSLLRTLDGKNRLGLAGAPSGELEGRGRLSTSSADLWPLQPLTSRGVA</sequence>
<dbReference type="PANTHER" id="PTHR22895">
    <property type="entry name" value="ARMADILLO REPEAT-CONTAINING PROTEIN 6"/>
    <property type="match status" value="1"/>
</dbReference>
<dbReference type="InterPro" id="IPR016024">
    <property type="entry name" value="ARM-type_fold"/>
</dbReference>
<gene>
    <name evidence="1" type="ORF">SCF082_LOCUS23261</name>
</gene>
<dbReference type="InterPro" id="IPR018629">
    <property type="entry name" value="XK-rel"/>
</dbReference>
<protein>
    <submittedName>
        <fullName evidence="1">Protein aardvark (Suppressor of amiB protein 16)</fullName>
    </submittedName>
</protein>
<dbReference type="Proteomes" id="UP001642464">
    <property type="component" value="Unassembled WGS sequence"/>
</dbReference>
<reference evidence="1 2" key="1">
    <citation type="submission" date="2024-02" db="EMBL/GenBank/DDBJ databases">
        <authorList>
            <person name="Chen Y."/>
            <person name="Shah S."/>
            <person name="Dougan E. K."/>
            <person name="Thang M."/>
            <person name="Chan C."/>
        </authorList>
    </citation>
    <scope>NUCLEOTIDE SEQUENCE [LARGE SCALE GENOMIC DNA]</scope>
</reference>
<dbReference type="Gene3D" id="1.25.10.10">
    <property type="entry name" value="Leucine-rich Repeat Variant"/>
    <property type="match status" value="1"/>
</dbReference>
<comment type="caution">
    <text evidence="1">The sequence shown here is derived from an EMBL/GenBank/DDBJ whole genome shotgun (WGS) entry which is preliminary data.</text>
</comment>
<dbReference type="SUPFAM" id="SSF48371">
    <property type="entry name" value="ARM repeat"/>
    <property type="match status" value="1"/>
</dbReference>
<dbReference type="EMBL" id="CAXAMM010016781">
    <property type="protein sequence ID" value="CAK9039818.1"/>
    <property type="molecule type" value="Genomic_DNA"/>
</dbReference>
<accession>A0ABP0LLH8</accession>
<proteinExistence type="predicted"/>
<keyword evidence="2" id="KW-1185">Reference proteome</keyword>
<dbReference type="Pfam" id="PF09815">
    <property type="entry name" value="XK-related"/>
    <property type="match status" value="1"/>
</dbReference>
<dbReference type="PANTHER" id="PTHR22895:SF0">
    <property type="entry name" value="ARMADILLO REPEAT-CONTAINING PROTEIN 6"/>
    <property type="match status" value="1"/>
</dbReference>
<organism evidence="1 2">
    <name type="scientific">Durusdinium trenchii</name>
    <dbReference type="NCBI Taxonomy" id="1381693"/>
    <lineage>
        <taxon>Eukaryota</taxon>
        <taxon>Sar</taxon>
        <taxon>Alveolata</taxon>
        <taxon>Dinophyceae</taxon>
        <taxon>Suessiales</taxon>
        <taxon>Symbiodiniaceae</taxon>
        <taxon>Durusdinium</taxon>
    </lineage>
</organism>